<dbReference type="Pfam" id="PF12146">
    <property type="entry name" value="Hydrolase_4"/>
    <property type="match status" value="1"/>
</dbReference>
<keyword evidence="2" id="KW-0378">Hydrolase</keyword>
<keyword evidence="3" id="KW-1185">Reference proteome</keyword>
<dbReference type="InterPro" id="IPR022742">
    <property type="entry name" value="Hydrolase_4"/>
</dbReference>
<evidence type="ECO:0000259" key="1">
    <source>
        <dbReference type="Pfam" id="PF12146"/>
    </source>
</evidence>
<dbReference type="RefSeq" id="WP_224124295.1">
    <property type="nucleotide sequence ID" value="NZ_JAIQZJ010000011.1"/>
</dbReference>
<dbReference type="InterPro" id="IPR029058">
    <property type="entry name" value="AB_hydrolase_fold"/>
</dbReference>
<proteinExistence type="predicted"/>
<organism evidence="2 3">
    <name type="scientific">Nocardioides mangrovi</name>
    <dbReference type="NCBI Taxonomy" id="2874580"/>
    <lineage>
        <taxon>Bacteria</taxon>
        <taxon>Bacillati</taxon>
        <taxon>Actinomycetota</taxon>
        <taxon>Actinomycetes</taxon>
        <taxon>Propionibacteriales</taxon>
        <taxon>Nocardioidaceae</taxon>
        <taxon>Nocardioides</taxon>
    </lineage>
</organism>
<dbReference type="Proteomes" id="UP000780875">
    <property type="component" value="Unassembled WGS sequence"/>
</dbReference>
<comment type="caution">
    <text evidence="2">The sequence shown here is derived from an EMBL/GenBank/DDBJ whole genome shotgun (WGS) entry which is preliminary data.</text>
</comment>
<dbReference type="EMBL" id="JAIQZJ010000011">
    <property type="protein sequence ID" value="MBZ5739940.1"/>
    <property type="molecule type" value="Genomic_DNA"/>
</dbReference>
<evidence type="ECO:0000313" key="3">
    <source>
        <dbReference type="Proteomes" id="UP000780875"/>
    </source>
</evidence>
<dbReference type="SUPFAM" id="SSF53474">
    <property type="entry name" value="alpha/beta-Hydrolases"/>
    <property type="match status" value="1"/>
</dbReference>
<feature type="domain" description="Serine aminopeptidase S33" evidence="1">
    <location>
        <begin position="46"/>
        <end position="296"/>
    </location>
</feature>
<sequence length="320" mass="35858">MSSGVFDGLVPDVLGEPYLAETITLPPDDEGPVVATLVVRRAEKPTNRAVLHVHGFCDYFFQTDYAEWWNARGYDFYAVDLRKYGRSLLPHQTPNFVTDLREHFPEIDAAFHRVVHRDHHDHVVMSAHSTGGLITSLWANERRPAIAGMALNSPWLDMQGGALIHGIGTTVIKQIGARQPKRVIPRTVGGHYGRSLHIEHDGEWTFNTDWKPLDSFPVTFGWMRAIRRGHDELQSGLDVGCPVLVMSSAGTRWPKEMGEDAHGYDIVLEVPQIRQWATAIGAHVTYVAIPGARHDVVLSRAEPREQAYAEMGRWLATYVG</sequence>
<protein>
    <submittedName>
        <fullName evidence="2">Alpha/beta hydrolase</fullName>
    </submittedName>
</protein>
<dbReference type="GO" id="GO:0016787">
    <property type="term" value="F:hydrolase activity"/>
    <property type="evidence" value="ECO:0007669"/>
    <property type="project" value="UniProtKB-KW"/>
</dbReference>
<name>A0ABS7UGL4_9ACTN</name>
<dbReference type="Gene3D" id="3.40.50.1820">
    <property type="entry name" value="alpha/beta hydrolase"/>
    <property type="match status" value="1"/>
</dbReference>
<reference evidence="2 3" key="1">
    <citation type="submission" date="2021-09" db="EMBL/GenBank/DDBJ databases">
        <title>Whole genome sequence of Nocardioides sp. GBK3QG-3.</title>
        <authorList>
            <person name="Tuo L."/>
        </authorList>
    </citation>
    <scope>NUCLEOTIDE SEQUENCE [LARGE SCALE GENOMIC DNA]</scope>
    <source>
        <strain evidence="2 3">GBK3QG-3</strain>
    </source>
</reference>
<gene>
    <name evidence="2" type="ORF">K8U61_17330</name>
</gene>
<evidence type="ECO:0000313" key="2">
    <source>
        <dbReference type="EMBL" id="MBZ5739940.1"/>
    </source>
</evidence>
<accession>A0ABS7UGL4</accession>